<comment type="subcellular location">
    <subcellularLocation>
        <location evidence="1">Nucleus</location>
    </subcellularLocation>
</comment>
<dbReference type="GO" id="GO:0006261">
    <property type="term" value="P:DNA-templated DNA replication"/>
    <property type="evidence" value="ECO:0007669"/>
    <property type="project" value="TreeGrafter"/>
</dbReference>
<evidence type="ECO:0000256" key="3">
    <source>
        <dbReference type="ARBA" id="ARBA00022737"/>
    </source>
</evidence>
<organism evidence="10 11">
    <name type="scientific">Cutaneotrichosporon cavernicola</name>
    <dbReference type="NCBI Taxonomy" id="279322"/>
    <lineage>
        <taxon>Eukaryota</taxon>
        <taxon>Fungi</taxon>
        <taxon>Dikarya</taxon>
        <taxon>Basidiomycota</taxon>
        <taxon>Agaricomycotina</taxon>
        <taxon>Tremellomycetes</taxon>
        <taxon>Trichosporonales</taxon>
        <taxon>Trichosporonaceae</taxon>
        <taxon>Cutaneotrichosporon</taxon>
    </lineage>
</organism>
<evidence type="ECO:0000313" key="11">
    <source>
        <dbReference type="Proteomes" id="UP001233271"/>
    </source>
</evidence>
<dbReference type="SMART" id="SM00320">
    <property type="entry name" value="WD40"/>
    <property type="match status" value="6"/>
</dbReference>
<dbReference type="GO" id="GO:0003682">
    <property type="term" value="F:chromatin binding"/>
    <property type="evidence" value="ECO:0007669"/>
    <property type="project" value="TreeGrafter"/>
</dbReference>
<reference evidence="10" key="1">
    <citation type="journal article" date="2023" name="BMC Genomics">
        <title>Chromosome-level genome assemblies of Cutaneotrichosporon spp. (Trichosporonales, Basidiomycota) reveal imbalanced evolution between nucleotide sequences and chromosome synteny.</title>
        <authorList>
            <person name="Kobayashi Y."/>
            <person name="Kayamori A."/>
            <person name="Aoki K."/>
            <person name="Shiwa Y."/>
            <person name="Matsutani M."/>
            <person name="Fujita N."/>
            <person name="Sugita T."/>
            <person name="Iwasaki W."/>
            <person name="Tanaka N."/>
            <person name="Takashima M."/>
        </authorList>
    </citation>
    <scope>NUCLEOTIDE SEQUENCE</scope>
    <source>
        <strain evidence="10">HIS019</strain>
    </source>
</reference>
<sequence>MDASPDAVHSAPTHLEGITRVCFSPDGKTIYTAGADCLVRIHDAAAPDAEPGFHDEHAEPVSSITASTDLLITACLDAVARAFRGKELDGYIMRASGVPLRWVQVDAKGERVAVCSDENLVYVVDVNDRTNVQKIPTNDSPVRSAAWDPTGQYLVLAGCDGKLKVYDTSEKSPFNKRNLEGMIKSSQPDAQTQCYVAWHPSGDCFAVPTRTHEIALIARDTWSKLGSFHADGHREVVGELAWSPNGKYLASAAGSELLIWATEGHHVVARCSTEAEVTGLAWAPNANMIAFTTSNGWFNRWTEPVPADFASPFLSDAELAKKADKMLDDDLFGEDEGIDLDEVGEELGDEVGDDWIVDDDGAFAEDDGEATRGGRTQVVNVTKAQPSFVPGATEWRAKKRYLAFNMVGVVDATDQETHNVVNVEFHDKSARRGYHFSDHSQYTMASLGEQGIAYAAPAGENNVLSVVHYRPYDSWGSTADWSMSLLAGEDALSIAVGGPEQGLGTVVVATSKGLVRFFTASGVQRYVWRLGEDVITLVAGRDALLVIHREGGTSLDGCQSLRYTLMDLETFDLVQEGRVPLPRDETLAWAGFSSAGVPVIYDSTGVLSALDRFRRPNQARWVPLFDGVVAKGAKREAYWPVGVSEEPGVLHAIILKGVEREPFFPRPLLQDLNLQMPLLTTDTAHGALEEKAARAAILLSAEGSEDGRIQIDKDLLQLMQGACKADALARALDLARLVHATSSLDAARRIADYYHFPGLVERIGHIKSEKGLERVSWVDAEPQQEYVTRAKAGRGPTRDFEDFAPARKRTFRGREPPSSRATPSARRAETPAASRQTVVPETPAPDDEMDFDSTAGKTFDESMPLVASPKRKRSEDDQPGAKNPFAKRAGNPFAKAAVARPLDSIKSTSFFDRVDDIEAKGPVSVKKGKKARKEEKGPKQTTLFGMRHPVAKDSYASITEDEEEVERDPLEEAVVQDSVEFEETLMD</sequence>
<protein>
    <recommendedName>
        <fullName evidence="12">Minichromosome loss protein Mcl1 middle region domain-containing protein</fullName>
    </recommendedName>
</protein>
<name>A0AA48L4L0_9TREE</name>
<proteinExistence type="predicted"/>
<evidence type="ECO:0000259" key="8">
    <source>
        <dbReference type="Pfam" id="PF20946"/>
    </source>
</evidence>
<accession>A0AA48L4L0</accession>
<evidence type="ECO:0000313" key="10">
    <source>
        <dbReference type="EMBL" id="BEI91840.1"/>
    </source>
</evidence>
<dbReference type="GO" id="GO:0043596">
    <property type="term" value="C:nuclear replication fork"/>
    <property type="evidence" value="ECO:0007669"/>
    <property type="project" value="TreeGrafter"/>
</dbReference>
<evidence type="ECO:0000259" key="9">
    <source>
        <dbReference type="Pfam" id="PF24817"/>
    </source>
</evidence>
<keyword evidence="4" id="KW-0539">Nucleus</keyword>
<evidence type="ECO:0000256" key="2">
    <source>
        <dbReference type="ARBA" id="ARBA00022574"/>
    </source>
</evidence>
<dbReference type="InterPro" id="IPR036322">
    <property type="entry name" value="WD40_repeat_dom_sf"/>
</dbReference>
<evidence type="ECO:0000256" key="1">
    <source>
        <dbReference type="ARBA" id="ARBA00004123"/>
    </source>
</evidence>
<dbReference type="InterPro" id="IPR048591">
    <property type="entry name" value="WDHD1/CFT4_hel"/>
</dbReference>
<feature type="compositionally biased region" description="Basic and acidic residues" evidence="6">
    <location>
        <begin position="796"/>
        <end position="805"/>
    </location>
</feature>
<dbReference type="Pfam" id="PF24817">
    <property type="entry name" value="WD40_WDHD1_1st"/>
    <property type="match status" value="1"/>
</dbReference>
<dbReference type="InterPro" id="IPR001680">
    <property type="entry name" value="WD40_rpt"/>
</dbReference>
<dbReference type="EMBL" id="AP028215">
    <property type="protein sequence ID" value="BEI91840.1"/>
    <property type="molecule type" value="Genomic_DNA"/>
</dbReference>
<feature type="domain" description="WDHD1/CFT4 second beta-propeller" evidence="7">
    <location>
        <begin position="387"/>
        <end position="678"/>
    </location>
</feature>
<evidence type="ECO:0000256" key="6">
    <source>
        <dbReference type="SAM" id="MobiDB-lite"/>
    </source>
</evidence>
<keyword evidence="2 5" id="KW-0853">WD repeat</keyword>
<dbReference type="InterPro" id="IPR015943">
    <property type="entry name" value="WD40/YVTN_repeat-like_dom_sf"/>
</dbReference>
<feature type="repeat" description="WD" evidence="5">
    <location>
        <begin position="135"/>
        <end position="176"/>
    </location>
</feature>
<dbReference type="GeneID" id="85495710"/>
<dbReference type="RefSeq" id="XP_060457105.1">
    <property type="nucleotide sequence ID" value="XM_060600519.1"/>
</dbReference>
<evidence type="ECO:0000256" key="4">
    <source>
        <dbReference type="ARBA" id="ARBA00023242"/>
    </source>
</evidence>
<dbReference type="GO" id="GO:0000278">
    <property type="term" value="P:mitotic cell cycle"/>
    <property type="evidence" value="ECO:0007669"/>
    <property type="project" value="TreeGrafter"/>
</dbReference>
<feature type="region of interest" description="Disordered" evidence="6">
    <location>
        <begin position="789"/>
        <end position="889"/>
    </location>
</feature>
<feature type="region of interest" description="Disordered" evidence="6">
    <location>
        <begin position="921"/>
        <end position="952"/>
    </location>
</feature>
<dbReference type="Pfam" id="PF20946">
    <property type="entry name" value="Ctf4_C"/>
    <property type="match status" value="1"/>
</dbReference>
<dbReference type="InterPro" id="IPR057646">
    <property type="entry name" value="WD40_WDHD1_1st"/>
</dbReference>
<dbReference type="Pfam" id="PF12341">
    <property type="entry name" value="Mcl1_mid"/>
    <property type="match status" value="1"/>
</dbReference>
<dbReference type="InterPro" id="IPR022100">
    <property type="entry name" value="WDHD1/CFT4_beta-prop_2nd"/>
</dbReference>
<dbReference type="PANTHER" id="PTHR19932">
    <property type="entry name" value="WD REPEAT AND HMG-BOX DNA BINDING PROTEIN"/>
    <property type="match status" value="1"/>
</dbReference>
<dbReference type="Proteomes" id="UP001233271">
    <property type="component" value="Chromosome 4"/>
</dbReference>
<evidence type="ECO:0008006" key="12">
    <source>
        <dbReference type="Google" id="ProtNLM"/>
    </source>
</evidence>
<dbReference type="GO" id="GO:0006281">
    <property type="term" value="P:DNA repair"/>
    <property type="evidence" value="ECO:0007669"/>
    <property type="project" value="TreeGrafter"/>
</dbReference>
<evidence type="ECO:0000259" key="7">
    <source>
        <dbReference type="Pfam" id="PF12341"/>
    </source>
</evidence>
<dbReference type="AlphaFoldDB" id="A0AA48L4L0"/>
<evidence type="ECO:0000256" key="5">
    <source>
        <dbReference type="PROSITE-ProRule" id="PRU00221"/>
    </source>
</evidence>
<dbReference type="PANTHER" id="PTHR19932:SF10">
    <property type="entry name" value="WD REPEAT AND HMG-BOX DNA-BINDING PROTEIN 1"/>
    <property type="match status" value="1"/>
</dbReference>
<gene>
    <name evidence="10" type="primary">mcl1</name>
    <name evidence="10" type="ORF">CcaverHIS019_0406600</name>
</gene>
<dbReference type="SUPFAM" id="SSF50978">
    <property type="entry name" value="WD40 repeat-like"/>
    <property type="match status" value="1"/>
</dbReference>
<keyword evidence="11" id="KW-1185">Reference proteome</keyword>
<dbReference type="PROSITE" id="PS50082">
    <property type="entry name" value="WD_REPEATS_2"/>
    <property type="match status" value="1"/>
</dbReference>
<feature type="domain" description="WDHD1/CFT4 helical bundle" evidence="8">
    <location>
        <begin position="706"/>
        <end position="770"/>
    </location>
</feature>
<dbReference type="KEGG" id="ccac:CcaHIS019_0406600"/>
<feature type="domain" description="WDHD1 first WD40" evidence="9">
    <location>
        <begin position="13"/>
        <end position="297"/>
    </location>
</feature>
<dbReference type="Gene3D" id="2.130.10.10">
    <property type="entry name" value="YVTN repeat-like/Quinoprotein amine dehydrogenase"/>
    <property type="match status" value="2"/>
</dbReference>
<keyword evidence="3" id="KW-0677">Repeat</keyword>